<gene>
    <name evidence="1" type="ORF">SGL43_06817</name>
</gene>
<name>A0ABM9H7Y2_STRGL</name>
<dbReference type="Proteomes" id="UP001154015">
    <property type="component" value="Unassembled WGS sequence"/>
</dbReference>
<proteinExistence type="predicted"/>
<accession>A0ABM9H7Y2</accession>
<dbReference type="EMBL" id="CAKXYP010000027">
    <property type="protein sequence ID" value="CAH9419762.1"/>
    <property type="molecule type" value="Genomic_DNA"/>
</dbReference>
<sequence>MPGGVREDVGSRCSRRIVARHDPVPAHRIVADRDLVGHDIKYLKEPREITQPHPT</sequence>
<reference evidence="1" key="1">
    <citation type="submission" date="2022-03" db="EMBL/GenBank/DDBJ databases">
        <authorList>
            <person name="Leyn A S."/>
        </authorList>
    </citation>
    <scope>NUCLEOTIDE SEQUENCE</scope>
    <source>
        <strain evidence="1">Streptomyces globisporus 4-3</strain>
    </source>
</reference>
<evidence type="ECO:0000313" key="2">
    <source>
        <dbReference type="Proteomes" id="UP001154015"/>
    </source>
</evidence>
<comment type="caution">
    <text evidence="1">The sequence shown here is derived from an EMBL/GenBank/DDBJ whole genome shotgun (WGS) entry which is preliminary data.</text>
</comment>
<keyword evidence="2" id="KW-1185">Reference proteome</keyword>
<dbReference type="RefSeq" id="WP_397850990.1">
    <property type="nucleotide sequence ID" value="NZ_JBIRMA010000014.1"/>
</dbReference>
<protein>
    <submittedName>
        <fullName evidence="1">Uncharacterized protein</fullName>
    </submittedName>
</protein>
<evidence type="ECO:0000313" key="1">
    <source>
        <dbReference type="EMBL" id="CAH9419762.1"/>
    </source>
</evidence>
<organism evidence="1 2">
    <name type="scientific">Streptomyces globisporus</name>
    <dbReference type="NCBI Taxonomy" id="1908"/>
    <lineage>
        <taxon>Bacteria</taxon>
        <taxon>Bacillati</taxon>
        <taxon>Actinomycetota</taxon>
        <taxon>Actinomycetes</taxon>
        <taxon>Kitasatosporales</taxon>
        <taxon>Streptomycetaceae</taxon>
        <taxon>Streptomyces</taxon>
    </lineage>
</organism>